<proteinExistence type="predicted"/>
<comment type="caution">
    <text evidence="1">The sequence shown here is derived from an EMBL/GenBank/DDBJ whole genome shotgun (WGS) entry which is preliminary data.</text>
</comment>
<evidence type="ECO:0000313" key="2">
    <source>
        <dbReference type="Proteomes" id="UP000230821"/>
    </source>
</evidence>
<dbReference type="Proteomes" id="UP000230821">
    <property type="component" value="Unassembled WGS sequence"/>
</dbReference>
<accession>A0A2G6KHK6</accession>
<protein>
    <submittedName>
        <fullName evidence="1">Uncharacterized protein</fullName>
    </submittedName>
</protein>
<dbReference type="EMBL" id="PDSK01000090">
    <property type="protein sequence ID" value="PIE34289.1"/>
    <property type="molecule type" value="Genomic_DNA"/>
</dbReference>
<gene>
    <name evidence="1" type="ORF">CSA56_07845</name>
</gene>
<evidence type="ECO:0000313" key="1">
    <source>
        <dbReference type="EMBL" id="PIE34289.1"/>
    </source>
</evidence>
<reference evidence="1 2" key="1">
    <citation type="submission" date="2017-10" db="EMBL/GenBank/DDBJ databases">
        <title>Novel microbial diversity and functional potential in the marine mammal oral microbiome.</title>
        <authorList>
            <person name="Dudek N.K."/>
            <person name="Sun C.L."/>
            <person name="Burstein D."/>
            <person name="Kantor R.S."/>
            <person name="Aliaga Goltsman D.S."/>
            <person name="Bik E.M."/>
            <person name="Thomas B.C."/>
            <person name="Banfield J.F."/>
            <person name="Relman D.A."/>
        </authorList>
    </citation>
    <scope>NUCLEOTIDE SEQUENCE [LARGE SCALE GENOMIC DNA]</scope>
    <source>
        <strain evidence="1">DOLJORAL78_47_16</strain>
    </source>
</reference>
<dbReference type="AlphaFoldDB" id="A0A2G6KHK6"/>
<organism evidence="1 2">
    <name type="scientific">candidate division KSB3 bacterium</name>
    <dbReference type="NCBI Taxonomy" id="2044937"/>
    <lineage>
        <taxon>Bacteria</taxon>
        <taxon>candidate division KSB3</taxon>
    </lineage>
</organism>
<name>A0A2G6KHK6_9BACT</name>
<sequence>MQESCSGDFESVVMVAQTFWYSVSQVSLALTVMQRRLVCLIFALRNTLERCWNALQGIVDEVHKNPESVESASQVRSI</sequence>